<keyword evidence="4" id="KW-0732">Signal</keyword>
<evidence type="ECO:0000256" key="2">
    <source>
        <dbReference type="SAM" id="MobiDB-lite"/>
    </source>
</evidence>
<feature type="compositionally biased region" description="Pro residues" evidence="2">
    <location>
        <begin position="343"/>
        <end position="353"/>
    </location>
</feature>
<proteinExistence type="predicted"/>
<feature type="chain" id="PRO_5029563839" evidence="4">
    <location>
        <begin position="19"/>
        <end position="353"/>
    </location>
</feature>
<organism evidence="5 6">
    <name type="scientific">Haemonchus contortus</name>
    <name type="common">Barber pole worm</name>
    <dbReference type="NCBI Taxonomy" id="6289"/>
    <lineage>
        <taxon>Eukaryota</taxon>
        <taxon>Metazoa</taxon>
        <taxon>Ecdysozoa</taxon>
        <taxon>Nematoda</taxon>
        <taxon>Chromadorea</taxon>
        <taxon>Rhabditida</taxon>
        <taxon>Rhabditina</taxon>
        <taxon>Rhabditomorpha</taxon>
        <taxon>Strongyloidea</taxon>
        <taxon>Trichostrongylidae</taxon>
        <taxon>Haemonchus</taxon>
    </lineage>
</organism>
<reference evidence="6" key="1">
    <citation type="submission" date="2020-12" db="UniProtKB">
        <authorList>
            <consortium name="WormBaseParasite"/>
        </authorList>
    </citation>
    <scope>IDENTIFICATION</scope>
    <source>
        <strain evidence="6">MHco3</strain>
    </source>
</reference>
<keyword evidence="1" id="KW-0175">Coiled coil</keyword>
<feature type="transmembrane region" description="Helical" evidence="3">
    <location>
        <begin position="279"/>
        <end position="301"/>
    </location>
</feature>
<evidence type="ECO:0000256" key="1">
    <source>
        <dbReference type="SAM" id="Coils"/>
    </source>
</evidence>
<evidence type="ECO:0000313" key="6">
    <source>
        <dbReference type="WBParaSite" id="HCON_00138525-00001"/>
    </source>
</evidence>
<feature type="coiled-coil region" evidence="1">
    <location>
        <begin position="39"/>
        <end position="157"/>
    </location>
</feature>
<keyword evidence="3" id="KW-1133">Transmembrane helix</keyword>
<sequence>MQLLTVLLAVGLWRTAVLEETNNAKSLFKSIMEVDRALAEEIKSDISEAKDKKDQLKDQLSQEIKNTVQNLKDALKEKVDKVREIEKAYKEQKSADKKQAYEDWKNLIQGMNQTKVAWEEEKENKIAEVEQEIQQLLNALRLEYEEIKKQRTTQRKEDQEKYRQACQETMEELGCSQGKVNGSSSWGRKHQKGSKKSDYAAIEKRLKQKYAEFMEKREGLKERLKSTLKESLKTTFAMDKLEDVLDKVKAKRQNSVLVEPRATVLDEITGVSAWQTVTWILLALCIIMGVALIAMIVYHVAHHNKYHHLDGSNHPDERTPIARNMGAPGYLGEGKSSPTPMSSGPPPGETQQF</sequence>
<protein>
    <submittedName>
        <fullName evidence="6">Protein tweety homolog</fullName>
    </submittedName>
</protein>
<dbReference type="OrthoDB" id="5845079at2759"/>
<keyword evidence="3" id="KW-0812">Transmembrane</keyword>
<feature type="region of interest" description="Disordered" evidence="2">
    <location>
        <begin position="311"/>
        <end position="353"/>
    </location>
</feature>
<dbReference type="WBParaSite" id="HCON_00138525-00001">
    <property type="protein sequence ID" value="HCON_00138525-00001"/>
    <property type="gene ID" value="HCON_00138525"/>
</dbReference>
<feature type="signal peptide" evidence="4">
    <location>
        <begin position="1"/>
        <end position="18"/>
    </location>
</feature>
<evidence type="ECO:0000256" key="4">
    <source>
        <dbReference type="SAM" id="SignalP"/>
    </source>
</evidence>
<feature type="coiled-coil region" evidence="1">
    <location>
        <begin position="203"/>
        <end position="230"/>
    </location>
</feature>
<dbReference type="AlphaFoldDB" id="A0A7I4YUF8"/>
<evidence type="ECO:0000256" key="3">
    <source>
        <dbReference type="SAM" id="Phobius"/>
    </source>
</evidence>
<keyword evidence="3" id="KW-0472">Membrane</keyword>
<evidence type="ECO:0000313" key="5">
    <source>
        <dbReference type="Proteomes" id="UP000025227"/>
    </source>
</evidence>
<dbReference type="Proteomes" id="UP000025227">
    <property type="component" value="Unplaced"/>
</dbReference>
<accession>A0A7I4YUF8</accession>
<name>A0A7I4YUF8_HAECO</name>
<keyword evidence="5" id="KW-1185">Reference proteome</keyword>
<feature type="compositionally biased region" description="Basic and acidic residues" evidence="2">
    <location>
        <begin position="311"/>
        <end position="320"/>
    </location>
</feature>
<dbReference type="OMA" id="AWETVTW"/>